<name>A0A0E9Q5L5_ANGAN</name>
<proteinExistence type="predicted"/>
<reference evidence="1" key="2">
    <citation type="journal article" date="2015" name="Fish Shellfish Immunol.">
        <title>Early steps in the European eel (Anguilla anguilla)-Vibrio vulnificus interaction in the gills: Role of the RtxA13 toxin.</title>
        <authorList>
            <person name="Callol A."/>
            <person name="Pajuelo D."/>
            <person name="Ebbesson L."/>
            <person name="Teles M."/>
            <person name="MacKenzie S."/>
            <person name="Amaro C."/>
        </authorList>
    </citation>
    <scope>NUCLEOTIDE SEQUENCE</scope>
</reference>
<dbReference type="EMBL" id="GBXM01096381">
    <property type="protein sequence ID" value="JAH12196.1"/>
    <property type="molecule type" value="Transcribed_RNA"/>
</dbReference>
<accession>A0A0E9Q5L5</accession>
<dbReference type="AlphaFoldDB" id="A0A0E9Q5L5"/>
<sequence length="68" mass="7462">MRRASMMSSTRISPPAMGTAITAARNHTSLADASSCMRVMRFLPFSGGYLPPWSEESPLLCARSCRPR</sequence>
<protein>
    <submittedName>
        <fullName evidence="1">Uncharacterized protein</fullName>
    </submittedName>
</protein>
<organism evidence="1">
    <name type="scientific">Anguilla anguilla</name>
    <name type="common">European freshwater eel</name>
    <name type="synonym">Muraena anguilla</name>
    <dbReference type="NCBI Taxonomy" id="7936"/>
    <lineage>
        <taxon>Eukaryota</taxon>
        <taxon>Metazoa</taxon>
        <taxon>Chordata</taxon>
        <taxon>Craniata</taxon>
        <taxon>Vertebrata</taxon>
        <taxon>Euteleostomi</taxon>
        <taxon>Actinopterygii</taxon>
        <taxon>Neopterygii</taxon>
        <taxon>Teleostei</taxon>
        <taxon>Anguilliformes</taxon>
        <taxon>Anguillidae</taxon>
        <taxon>Anguilla</taxon>
    </lineage>
</organism>
<evidence type="ECO:0000313" key="1">
    <source>
        <dbReference type="EMBL" id="JAH12196.1"/>
    </source>
</evidence>
<reference evidence="1" key="1">
    <citation type="submission" date="2014-11" db="EMBL/GenBank/DDBJ databases">
        <authorList>
            <person name="Amaro Gonzalez C."/>
        </authorList>
    </citation>
    <scope>NUCLEOTIDE SEQUENCE</scope>
</reference>